<reference evidence="2 3" key="1">
    <citation type="journal article" date="2016" name="Front. Microbiol.">
        <title>Genome and transcriptome sequences reveal the specific parasitism of the nematophagous Purpureocillium lilacinum 36-1.</title>
        <authorList>
            <person name="Xie J."/>
            <person name="Li S."/>
            <person name="Mo C."/>
            <person name="Xiao X."/>
            <person name="Peng D."/>
            <person name="Wang G."/>
            <person name="Xiao Y."/>
        </authorList>
    </citation>
    <scope>NUCLEOTIDE SEQUENCE [LARGE SCALE GENOMIC DNA]</scope>
    <source>
        <strain evidence="2 3">36-1</strain>
    </source>
</reference>
<comment type="caution">
    <text evidence="2">The sequence shown here is derived from an EMBL/GenBank/DDBJ whole genome shotgun (WGS) entry which is preliminary data.</text>
</comment>
<gene>
    <name evidence="2" type="ORF">PCL_11485</name>
</gene>
<dbReference type="Gene3D" id="3.40.50.1460">
    <property type="match status" value="1"/>
</dbReference>
<proteinExistence type="predicted"/>
<feature type="compositionally biased region" description="Basic and acidic residues" evidence="1">
    <location>
        <begin position="535"/>
        <end position="545"/>
    </location>
</feature>
<protein>
    <submittedName>
        <fullName evidence="2">Uncharacterized protein</fullName>
    </submittedName>
</protein>
<feature type="compositionally biased region" description="Gly residues" evidence="1">
    <location>
        <begin position="520"/>
        <end position="532"/>
    </location>
</feature>
<dbReference type="AlphaFoldDB" id="A0A2U3EA69"/>
<dbReference type="Proteomes" id="UP000245956">
    <property type="component" value="Unassembled WGS sequence"/>
</dbReference>
<feature type="region of interest" description="Disordered" evidence="1">
    <location>
        <begin position="519"/>
        <end position="545"/>
    </location>
</feature>
<evidence type="ECO:0000256" key="1">
    <source>
        <dbReference type="SAM" id="MobiDB-lite"/>
    </source>
</evidence>
<name>A0A2U3EA69_PURLI</name>
<evidence type="ECO:0000313" key="3">
    <source>
        <dbReference type="Proteomes" id="UP000245956"/>
    </source>
</evidence>
<dbReference type="EMBL" id="LCWV01000007">
    <property type="protein sequence ID" value="PWI71391.1"/>
    <property type="molecule type" value="Genomic_DNA"/>
</dbReference>
<organism evidence="2 3">
    <name type="scientific">Purpureocillium lilacinum</name>
    <name type="common">Paecilomyces lilacinus</name>
    <dbReference type="NCBI Taxonomy" id="33203"/>
    <lineage>
        <taxon>Eukaryota</taxon>
        <taxon>Fungi</taxon>
        <taxon>Dikarya</taxon>
        <taxon>Ascomycota</taxon>
        <taxon>Pezizomycotina</taxon>
        <taxon>Sordariomycetes</taxon>
        <taxon>Hypocreomycetidae</taxon>
        <taxon>Hypocreales</taxon>
        <taxon>Ophiocordycipitaceae</taxon>
        <taxon>Purpureocillium</taxon>
    </lineage>
</organism>
<accession>A0A2U3EA69</accession>
<evidence type="ECO:0000313" key="2">
    <source>
        <dbReference type="EMBL" id="PWI71391.1"/>
    </source>
</evidence>
<sequence>MYIYVGKLNWPYYAENELITVVFPAGFSLLDPVSAYWQWTVDASGNEKQNNVLHGRIKTVTKAGGGAGYGFKVQFEGDYYTFDCTTDADDPKSLRVTVSSPDQSHAISSLALKSSDGSRVLTTSVFTGKLDYFQYAVNEMVTLILPAGIEGGKPVVLCFQWTEDDSMAALPADSDMSMTMKDPDGKSDTHSPYKLTQTDFRNAKAGNKKALIVRYNTGIDEGIFMVKDMLVKYLGFSSDDVEVLYFDVDPKRGDGPKKCTLGQDPPTADNFKDRFTRLCSAYVGDVRFVYVDVHGTTWQDEDGEGEPDKEDEGWIFAEDQDGTRKEIVTDDWVADTLRKVIPSMGPGSMRRRTGKTHVRQLTFGEKNLAPGVNFTILSSSCFGGGMLDTHSGTPGVLLASCHETQFNVKVPAIGTRDPFMVGVVAAVRNAARQKRGVPTYAALYDAAKAFIRAQVTSEQWVRDRYLGPSRQEWKPEPFISGQATKMVSHQDPQLLFREGYLDPEAERFLCPFAGPPLAGGKDGGGGGGGGGVTRYPKDQYAHDEL</sequence>